<dbReference type="RefSeq" id="WP_040421423.1">
    <property type="nucleotide sequence ID" value="NZ_LT629765.1"/>
</dbReference>
<dbReference type="PROSITE" id="PS51257">
    <property type="entry name" value="PROKAR_LIPOPROTEIN"/>
    <property type="match status" value="1"/>
</dbReference>
<dbReference type="OrthoDB" id="4428189at2"/>
<feature type="compositionally biased region" description="Low complexity" evidence="1">
    <location>
        <begin position="136"/>
        <end position="176"/>
    </location>
</feature>
<sequence length="259" mass="26306">MSTSRRRVTAFMAIGVIAACLAGLAVWKLSLPSSGNPYTAGAIDSQTESTPTPTPAETSSPVSTTRVIHPDEHPAGEDMRPGTAVDGAQDGPAQDPLLPPNAVVNPAPRVSAPTQVYRPTNVAPSAPAMEPGPPAGGEATPKPASTPEGTTPSGPTTPGATQPGAPTTESPASPQTPNQPQPQPGQPQSGQPQPGQSQPGQAEPSRVPGEGGGRTVPGRIEPDPQLVPPEAEPTPQGPAVSPGSNAQNWWSHLRERLNI</sequence>
<accession>A0A1H1RSB3</accession>
<dbReference type="Proteomes" id="UP000182237">
    <property type="component" value="Chromosome I"/>
</dbReference>
<proteinExistence type="predicted"/>
<feature type="compositionally biased region" description="Basic and acidic residues" evidence="1">
    <location>
        <begin position="68"/>
        <end position="80"/>
    </location>
</feature>
<gene>
    <name evidence="2" type="ORF">SAMN04488539_1569</name>
</gene>
<feature type="compositionally biased region" description="Low complexity" evidence="1">
    <location>
        <begin position="186"/>
        <end position="201"/>
    </location>
</feature>
<dbReference type="AlphaFoldDB" id="A0A1H1RSB3"/>
<feature type="compositionally biased region" description="Low complexity" evidence="1">
    <location>
        <begin position="47"/>
        <end position="65"/>
    </location>
</feature>
<feature type="region of interest" description="Disordered" evidence="1">
    <location>
        <begin position="40"/>
        <end position="259"/>
    </location>
</feature>
<protein>
    <submittedName>
        <fullName evidence="2">Uncharacterized protein</fullName>
    </submittedName>
</protein>
<dbReference type="EMBL" id="LT629765">
    <property type="protein sequence ID" value="SDS38426.1"/>
    <property type="molecule type" value="Genomic_DNA"/>
</dbReference>
<keyword evidence="3" id="KW-1185">Reference proteome</keyword>
<reference evidence="2 3" key="1">
    <citation type="submission" date="2016-10" db="EMBL/GenBank/DDBJ databases">
        <authorList>
            <person name="de Groot N.N."/>
        </authorList>
    </citation>
    <scope>NUCLEOTIDE SEQUENCE [LARGE SCALE GENOMIC DNA]</scope>
    <source>
        <strain evidence="2 3">DSM 45434</strain>
    </source>
</reference>
<name>A0A1H1RSB3_9CORY</name>
<feature type="compositionally biased region" description="Pro residues" evidence="1">
    <location>
        <begin position="225"/>
        <end position="236"/>
    </location>
</feature>
<evidence type="ECO:0000313" key="2">
    <source>
        <dbReference type="EMBL" id="SDS38426.1"/>
    </source>
</evidence>
<evidence type="ECO:0000313" key="3">
    <source>
        <dbReference type="Proteomes" id="UP000182237"/>
    </source>
</evidence>
<dbReference type="STRING" id="1203190.GCA_000312345_01625"/>
<organism evidence="2 3">
    <name type="scientific">Corynebacterium timonense</name>
    <dbReference type="NCBI Taxonomy" id="441500"/>
    <lineage>
        <taxon>Bacteria</taxon>
        <taxon>Bacillati</taxon>
        <taxon>Actinomycetota</taxon>
        <taxon>Actinomycetes</taxon>
        <taxon>Mycobacteriales</taxon>
        <taxon>Corynebacteriaceae</taxon>
        <taxon>Corynebacterium</taxon>
    </lineage>
</organism>
<evidence type="ECO:0000256" key="1">
    <source>
        <dbReference type="SAM" id="MobiDB-lite"/>
    </source>
</evidence>